<dbReference type="Proteomes" id="UP000237105">
    <property type="component" value="Unassembled WGS sequence"/>
</dbReference>
<keyword evidence="1" id="KW-0677">Repeat</keyword>
<dbReference type="InterPro" id="IPR002182">
    <property type="entry name" value="NB-ARC"/>
</dbReference>
<dbReference type="PANTHER" id="PTHR19338">
    <property type="entry name" value="TRANSLOCASE OF INNER MITOCHONDRIAL MEMBRANE 13 HOMOLOG"/>
    <property type="match status" value="1"/>
</dbReference>
<keyword evidence="3" id="KW-0611">Plant defense</keyword>
<evidence type="ECO:0000256" key="1">
    <source>
        <dbReference type="ARBA" id="ARBA00022737"/>
    </source>
</evidence>
<evidence type="ECO:0000256" key="2">
    <source>
        <dbReference type="ARBA" id="ARBA00022741"/>
    </source>
</evidence>
<keyword evidence="7" id="KW-1185">Reference proteome</keyword>
<dbReference type="Gene3D" id="3.40.50.300">
    <property type="entry name" value="P-loop containing nucleotide triphosphate hydrolases"/>
    <property type="match status" value="1"/>
</dbReference>
<dbReference type="InterPro" id="IPR041118">
    <property type="entry name" value="Rx_N"/>
</dbReference>
<name>A0A2P5AX23_PARAD</name>
<proteinExistence type="predicted"/>
<protein>
    <submittedName>
        <fullName evidence="6">NB-ARC domain containing protein</fullName>
    </submittedName>
</protein>
<dbReference type="OrthoDB" id="1193871at2759"/>
<dbReference type="EMBL" id="JXTB01000423">
    <property type="protein sequence ID" value="PON41085.1"/>
    <property type="molecule type" value="Genomic_DNA"/>
</dbReference>
<dbReference type="AlphaFoldDB" id="A0A2P5AX23"/>
<feature type="domain" description="NB-ARC" evidence="4">
    <location>
        <begin position="84"/>
        <end position="172"/>
    </location>
</feature>
<accession>A0A2P5AX23</accession>
<dbReference type="Gene3D" id="1.20.5.4130">
    <property type="match status" value="1"/>
</dbReference>
<dbReference type="InterPro" id="IPR027417">
    <property type="entry name" value="P-loop_NTPase"/>
</dbReference>
<dbReference type="GO" id="GO:0006952">
    <property type="term" value="P:defense response"/>
    <property type="evidence" value="ECO:0007669"/>
    <property type="project" value="UniProtKB-KW"/>
</dbReference>
<evidence type="ECO:0000256" key="3">
    <source>
        <dbReference type="ARBA" id="ARBA00022821"/>
    </source>
</evidence>
<organism evidence="6 7">
    <name type="scientific">Parasponia andersonii</name>
    <name type="common">Sponia andersonii</name>
    <dbReference type="NCBI Taxonomy" id="3476"/>
    <lineage>
        <taxon>Eukaryota</taxon>
        <taxon>Viridiplantae</taxon>
        <taxon>Streptophyta</taxon>
        <taxon>Embryophyta</taxon>
        <taxon>Tracheophyta</taxon>
        <taxon>Spermatophyta</taxon>
        <taxon>Magnoliopsida</taxon>
        <taxon>eudicotyledons</taxon>
        <taxon>Gunneridae</taxon>
        <taxon>Pentapetalae</taxon>
        <taxon>rosids</taxon>
        <taxon>fabids</taxon>
        <taxon>Rosales</taxon>
        <taxon>Cannabaceae</taxon>
        <taxon>Parasponia</taxon>
    </lineage>
</organism>
<dbReference type="GO" id="GO:0043531">
    <property type="term" value="F:ADP binding"/>
    <property type="evidence" value="ECO:0007669"/>
    <property type="project" value="InterPro"/>
</dbReference>
<dbReference type="Pfam" id="PF00931">
    <property type="entry name" value="NB-ARC"/>
    <property type="match status" value="1"/>
</dbReference>
<gene>
    <name evidence="6" type="ORF">PanWU01x14_292370</name>
</gene>
<evidence type="ECO:0000259" key="5">
    <source>
        <dbReference type="Pfam" id="PF18052"/>
    </source>
</evidence>
<dbReference type="STRING" id="3476.A0A2P5AX23"/>
<keyword evidence="2" id="KW-0547">Nucleotide-binding</keyword>
<reference evidence="7" key="1">
    <citation type="submission" date="2016-06" db="EMBL/GenBank/DDBJ databases">
        <title>Parallel loss of symbiosis genes in relatives of nitrogen-fixing non-legume Parasponia.</title>
        <authorList>
            <person name="Van Velzen R."/>
            <person name="Holmer R."/>
            <person name="Bu F."/>
            <person name="Rutten L."/>
            <person name="Van Zeijl A."/>
            <person name="Liu W."/>
            <person name="Santuari L."/>
            <person name="Cao Q."/>
            <person name="Sharma T."/>
            <person name="Shen D."/>
            <person name="Roswanjaya Y."/>
            <person name="Wardhani T."/>
            <person name="Kalhor M.S."/>
            <person name="Jansen J."/>
            <person name="Van den Hoogen J."/>
            <person name="Gungor B."/>
            <person name="Hartog M."/>
            <person name="Hontelez J."/>
            <person name="Verver J."/>
            <person name="Yang W.-C."/>
            <person name="Schijlen E."/>
            <person name="Repin R."/>
            <person name="Schilthuizen M."/>
            <person name="Schranz E."/>
            <person name="Heidstra R."/>
            <person name="Miyata K."/>
            <person name="Fedorova E."/>
            <person name="Kohlen W."/>
            <person name="Bisseling T."/>
            <person name="Smit S."/>
            <person name="Geurts R."/>
        </authorList>
    </citation>
    <scope>NUCLEOTIDE SEQUENCE [LARGE SCALE GENOMIC DNA]</scope>
    <source>
        <strain evidence="7">cv. WU1-14</strain>
    </source>
</reference>
<feature type="domain" description="Disease resistance N-terminal" evidence="5">
    <location>
        <begin position="4"/>
        <end position="32"/>
    </location>
</feature>
<evidence type="ECO:0000313" key="6">
    <source>
        <dbReference type="EMBL" id="PON41085.1"/>
    </source>
</evidence>
<evidence type="ECO:0000313" key="7">
    <source>
        <dbReference type="Proteomes" id="UP000237105"/>
    </source>
</evidence>
<dbReference type="SUPFAM" id="SSF52540">
    <property type="entry name" value="P-loop containing nucleoside triphosphate hydrolases"/>
    <property type="match status" value="1"/>
</dbReference>
<evidence type="ECO:0000259" key="4">
    <source>
        <dbReference type="Pfam" id="PF00931"/>
    </source>
</evidence>
<dbReference type="PANTHER" id="PTHR19338:SF66">
    <property type="entry name" value="NB-ARC DOMAIN-CONTAINING PROTEIN"/>
    <property type="match status" value="1"/>
</dbReference>
<comment type="caution">
    <text evidence="6">The sequence shown here is derived from an EMBL/GenBank/DDBJ whole genome shotgun (WGS) entry which is preliminary data.</text>
</comment>
<sequence length="194" mass="22521">MTRTRVRNWVAEVRDVACEIEDAIETYIFEVHSAYIKAIHLCKLRSKINSIKDRVRSIRESRQTYQIEFSSRGEGSNSSLNKLKDTMMALKAQLIKEEDRLCLVSIVGMGGLGKTTLAKKVYNDVDVIKKLFDSEAWVFISQQYALREVLCEILMQIGFQSQLERKDLDEKKYTKELLEERKKSTRDFKGLGRT</sequence>
<dbReference type="Pfam" id="PF18052">
    <property type="entry name" value="Rx_N"/>
    <property type="match status" value="1"/>
</dbReference>